<dbReference type="PANTHER" id="PTHR46517">
    <property type="entry name" value="FRUCTOSE-2,6-BISPHOSPHATASE TIGAR"/>
    <property type="match status" value="1"/>
</dbReference>
<evidence type="ECO:0000256" key="2">
    <source>
        <dbReference type="PIRSR" id="PIRSR613078-1"/>
    </source>
</evidence>
<protein>
    <submittedName>
        <fullName evidence="5">Probable phosphoglycerate mutase</fullName>
    </submittedName>
</protein>
<accession>A0A1I2SU57</accession>
<feature type="active site" description="Tele-phosphohistidine intermediate" evidence="2">
    <location>
        <position position="10"/>
    </location>
</feature>
<gene>
    <name evidence="5" type="ORF">SAMN02910432_01855</name>
</gene>
<dbReference type="EMBL" id="FOPI01000039">
    <property type="protein sequence ID" value="SFG56280.1"/>
    <property type="molecule type" value="Genomic_DNA"/>
</dbReference>
<evidence type="ECO:0000256" key="3">
    <source>
        <dbReference type="PIRSR" id="PIRSR613078-2"/>
    </source>
</evidence>
<dbReference type="PANTHER" id="PTHR46517:SF1">
    <property type="entry name" value="FRUCTOSE-2,6-BISPHOSPHATASE TIGAR"/>
    <property type="match status" value="1"/>
</dbReference>
<dbReference type="SMART" id="SM00855">
    <property type="entry name" value="PGAM"/>
    <property type="match status" value="1"/>
</dbReference>
<feature type="binding site" evidence="3">
    <location>
        <begin position="9"/>
        <end position="16"/>
    </location>
    <ligand>
        <name>substrate</name>
    </ligand>
</feature>
<proteinExistence type="predicted"/>
<feature type="active site" description="Proton donor/acceptor" evidence="2">
    <location>
        <position position="86"/>
    </location>
</feature>
<dbReference type="Gene3D" id="3.40.50.1240">
    <property type="entry name" value="Phosphoglycerate mutase-like"/>
    <property type="match status" value="1"/>
</dbReference>
<evidence type="ECO:0000256" key="4">
    <source>
        <dbReference type="PIRSR" id="PIRSR613078-3"/>
    </source>
</evidence>
<feature type="binding site" evidence="3">
    <location>
        <position position="59"/>
    </location>
    <ligand>
        <name>substrate</name>
    </ligand>
</feature>
<evidence type="ECO:0000256" key="1">
    <source>
        <dbReference type="ARBA" id="ARBA00022801"/>
    </source>
</evidence>
<dbReference type="AlphaFoldDB" id="A0A1I2SU57"/>
<keyword evidence="1" id="KW-0378">Hydrolase</keyword>
<feature type="site" description="Transition state stabilizer" evidence="4">
    <location>
        <position position="170"/>
    </location>
</feature>
<dbReference type="GO" id="GO:0004331">
    <property type="term" value="F:fructose-2,6-bisphosphate 2-phosphatase activity"/>
    <property type="evidence" value="ECO:0007669"/>
    <property type="project" value="TreeGrafter"/>
</dbReference>
<dbReference type="SUPFAM" id="SSF53254">
    <property type="entry name" value="Phosphoglycerate mutase-like"/>
    <property type="match status" value="1"/>
</dbReference>
<dbReference type="RefSeq" id="WP_046922381.1">
    <property type="nucleotide sequence ID" value="NZ_AYYL01000037.1"/>
</dbReference>
<dbReference type="InterPro" id="IPR051695">
    <property type="entry name" value="Phosphoglycerate_Mutase"/>
</dbReference>
<dbReference type="Proteomes" id="UP000182635">
    <property type="component" value="Unassembled WGS sequence"/>
</dbReference>
<dbReference type="GO" id="GO:0005829">
    <property type="term" value="C:cytosol"/>
    <property type="evidence" value="ECO:0007669"/>
    <property type="project" value="TreeGrafter"/>
</dbReference>
<dbReference type="InterPro" id="IPR013078">
    <property type="entry name" value="His_Pase_superF_clade-1"/>
</dbReference>
<dbReference type="InterPro" id="IPR001345">
    <property type="entry name" value="PG/BPGM_mutase_AS"/>
</dbReference>
<sequence length="220" mass="25475">MSYKIYLVRHGQTILNRYNRMQGWCDSPLTQKGIEDAHEAGRRLKKIKFAYAFHSDTTRAMRTCNYILSENDNETPVPITLENFREQGYGYYEGSDSNQAWLMIGALHNCRTFKELISTYSIEDARDFCKEADPFHQAENNQEFWERVGNGFEYLDKIADDGCNILIVSHGTTIRSIVHHFDPEVDITVSPKNGSVTRLTVDGTRVSVDYYSHYLKTDEY</sequence>
<organism evidence="5 6">
    <name type="scientific">Ligilactobacillus ruminis DSM 20403 = NBRC 102161</name>
    <dbReference type="NCBI Taxonomy" id="1423798"/>
    <lineage>
        <taxon>Bacteria</taxon>
        <taxon>Bacillati</taxon>
        <taxon>Bacillota</taxon>
        <taxon>Bacilli</taxon>
        <taxon>Lactobacillales</taxon>
        <taxon>Lactobacillaceae</taxon>
        <taxon>Ligilactobacillus</taxon>
    </lineage>
</organism>
<dbReference type="InterPro" id="IPR029033">
    <property type="entry name" value="His_PPase_superfam"/>
</dbReference>
<evidence type="ECO:0000313" key="5">
    <source>
        <dbReference type="EMBL" id="SFG56280.1"/>
    </source>
</evidence>
<name>A0A1I2SU57_9LACO</name>
<dbReference type="OrthoDB" id="4131070at2"/>
<dbReference type="GO" id="GO:0045820">
    <property type="term" value="P:negative regulation of glycolytic process"/>
    <property type="evidence" value="ECO:0007669"/>
    <property type="project" value="TreeGrafter"/>
</dbReference>
<dbReference type="Pfam" id="PF00300">
    <property type="entry name" value="His_Phos_1"/>
    <property type="match status" value="2"/>
</dbReference>
<dbReference type="GO" id="GO:0043456">
    <property type="term" value="P:regulation of pentose-phosphate shunt"/>
    <property type="evidence" value="ECO:0007669"/>
    <property type="project" value="TreeGrafter"/>
</dbReference>
<evidence type="ECO:0000313" key="6">
    <source>
        <dbReference type="Proteomes" id="UP000182635"/>
    </source>
</evidence>
<dbReference type="PROSITE" id="PS00175">
    <property type="entry name" value="PG_MUTASE"/>
    <property type="match status" value="1"/>
</dbReference>
<feature type="binding site" evidence="3">
    <location>
        <begin position="86"/>
        <end position="89"/>
    </location>
    <ligand>
        <name>substrate</name>
    </ligand>
</feature>
<reference evidence="6" key="1">
    <citation type="submission" date="2016-10" db="EMBL/GenBank/DDBJ databases">
        <authorList>
            <person name="Varghese N."/>
            <person name="Submissions S."/>
        </authorList>
    </citation>
    <scope>NUCLEOTIDE SEQUENCE [LARGE SCALE GENOMIC DNA]</scope>
    <source>
        <strain evidence="6">DSM 20403</strain>
    </source>
</reference>
<dbReference type="CDD" id="cd07067">
    <property type="entry name" value="HP_PGM_like"/>
    <property type="match status" value="1"/>
</dbReference>